<dbReference type="EMBL" id="CP116968">
    <property type="protein sequence ID" value="WNM61052.1"/>
    <property type="molecule type" value="Genomic_DNA"/>
</dbReference>
<dbReference type="GO" id="GO:0003677">
    <property type="term" value="F:DNA binding"/>
    <property type="evidence" value="ECO:0007669"/>
    <property type="project" value="UniProtKB-KW"/>
</dbReference>
<dbReference type="NCBIfam" id="TIGR02937">
    <property type="entry name" value="sigma70-ECF"/>
    <property type="match status" value="1"/>
</dbReference>
<dbReference type="PROSITE" id="PS00715">
    <property type="entry name" value="SIGMA70_1"/>
    <property type="match status" value="1"/>
</dbReference>
<protein>
    <recommendedName>
        <fullName evidence="6">RNA polymerase sigma factor</fullName>
    </recommendedName>
</protein>
<evidence type="ECO:0000256" key="6">
    <source>
        <dbReference type="RuleBase" id="RU362124"/>
    </source>
</evidence>
<dbReference type="Gene3D" id="1.10.601.10">
    <property type="entry name" value="RNA Polymerase Primary Sigma Factor"/>
    <property type="match status" value="1"/>
</dbReference>
<evidence type="ECO:0000256" key="4">
    <source>
        <dbReference type="ARBA" id="ARBA00023125"/>
    </source>
</evidence>
<evidence type="ECO:0000313" key="11">
    <source>
        <dbReference type="Proteomes" id="UP001302494"/>
    </source>
</evidence>
<dbReference type="Pfam" id="PF04545">
    <property type="entry name" value="Sigma70_r4"/>
    <property type="match status" value="1"/>
</dbReference>
<dbReference type="AlphaFoldDB" id="A0AA96GHB6"/>
<dbReference type="FunFam" id="1.10.601.10:FF:000001">
    <property type="entry name" value="RNA polymerase sigma factor SigA"/>
    <property type="match status" value="1"/>
</dbReference>
<dbReference type="PRINTS" id="PR00046">
    <property type="entry name" value="SIGMA70FCT"/>
</dbReference>
<dbReference type="InterPro" id="IPR036388">
    <property type="entry name" value="WH-like_DNA-bd_sf"/>
</dbReference>
<dbReference type="Proteomes" id="UP001302494">
    <property type="component" value="Chromosome"/>
</dbReference>
<evidence type="ECO:0000313" key="10">
    <source>
        <dbReference type="EMBL" id="WNM61052.1"/>
    </source>
</evidence>
<evidence type="ECO:0000256" key="5">
    <source>
        <dbReference type="ARBA" id="ARBA00023163"/>
    </source>
</evidence>
<name>A0AA96GHB6_9BACT</name>
<dbReference type="InterPro" id="IPR009042">
    <property type="entry name" value="RNA_pol_sigma70_r1_2"/>
</dbReference>
<feature type="region of interest" description="Disordered" evidence="7">
    <location>
        <begin position="1"/>
        <end position="44"/>
    </location>
</feature>
<dbReference type="InterPro" id="IPR007630">
    <property type="entry name" value="RNA_pol_sigma70_r4"/>
</dbReference>
<dbReference type="PROSITE" id="PS00716">
    <property type="entry name" value="SIGMA70_2"/>
    <property type="match status" value="1"/>
</dbReference>
<keyword evidence="11" id="KW-1185">Reference proteome</keyword>
<dbReference type="PANTHER" id="PTHR30603">
    <property type="entry name" value="RNA POLYMERASE SIGMA FACTOR RPO"/>
    <property type="match status" value="1"/>
</dbReference>
<organism evidence="10 11">
    <name type="scientific">Candidatus Nitrospira neomarina</name>
    <dbReference type="NCBI Taxonomy" id="3020899"/>
    <lineage>
        <taxon>Bacteria</taxon>
        <taxon>Pseudomonadati</taxon>
        <taxon>Nitrospirota</taxon>
        <taxon>Nitrospiria</taxon>
        <taxon>Nitrospirales</taxon>
        <taxon>Nitrospiraceae</taxon>
        <taxon>Nitrospira</taxon>
    </lineage>
</organism>
<dbReference type="InterPro" id="IPR007624">
    <property type="entry name" value="RNA_pol_sigma70_r3"/>
</dbReference>
<dbReference type="Pfam" id="PF00140">
    <property type="entry name" value="Sigma70_r1_2"/>
    <property type="match status" value="1"/>
</dbReference>
<dbReference type="SUPFAM" id="SSF88659">
    <property type="entry name" value="Sigma3 and sigma4 domains of RNA polymerase sigma factors"/>
    <property type="match status" value="2"/>
</dbReference>
<evidence type="ECO:0000256" key="2">
    <source>
        <dbReference type="ARBA" id="ARBA00023015"/>
    </source>
</evidence>
<dbReference type="GO" id="GO:0006352">
    <property type="term" value="P:DNA-templated transcription initiation"/>
    <property type="evidence" value="ECO:0007669"/>
    <property type="project" value="InterPro"/>
</dbReference>
<dbReference type="InterPro" id="IPR050239">
    <property type="entry name" value="Sigma-70_RNA_pol_init_factors"/>
</dbReference>
<dbReference type="InterPro" id="IPR000943">
    <property type="entry name" value="RNA_pol_sigma70"/>
</dbReference>
<proteinExistence type="inferred from homology"/>
<dbReference type="InterPro" id="IPR013324">
    <property type="entry name" value="RNA_pol_sigma_r3/r4-like"/>
</dbReference>
<reference evidence="10 11" key="1">
    <citation type="submission" date="2023-01" db="EMBL/GenBank/DDBJ databases">
        <title>Cultivation and genomic characterization of new, ubiquitous marine nitrite-oxidizing bacteria from the Nitrospirales.</title>
        <authorList>
            <person name="Mueller A.J."/>
            <person name="Daebeler A."/>
            <person name="Herbold C.W."/>
            <person name="Kirkegaard R.H."/>
            <person name="Daims H."/>
        </authorList>
    </citation>
    <scope>NUCLEOTIDE SEQUENCE [LARGE SCALE GENOMIC DNA]</scope>
    <source>
        <strain evidence="10 11">DK</strain>
    </source>
</reference>
<keyword evidence="2 6" id="KW-0805">Transcription regulation</keyword>
<dbReference type="InterPro" id="IPR007627">
    <property type="entry name" value="RNA_pol_sigma70_r2"/>
</dbReference>
<dbReference type="Pfam" id="PF04539">
    <property type="entry name" value="Sigma70_r3"/>
    <property type="match status" value="1"/>
</dbReference>
<comment type="similarity">
    <text evidence="1 6">Belongs to the sigma-70 factor family.</text>
</comment>
<feature type="compositionally biased region" description="Polar residues" evidence="7">
    <location>
        <begin position="1"/>
        <end position="14"/>
    </location>
</feature>
<sequence>MSPSVSEQKPSWNGSIKRVKKQNRHPVLSGGGSPEVDRSSGMSDKQLPLYLKEIGQVSLLDREGEVRLCKKIEEARRSMLDILYSLPMTLDYLQEQRMRLLNGEILAKHIVQKEKEGDAETESEEEPDIPDIQTEQQEDEEFRQRVIQQLSQLCHCVQFMMAKENASACKQGGSASMQARKKLWQSLEGVNWHPAFTKQVESRIRATERQLTEVLNRLGISPQDIVNGDERTREAGRNSLSSTNHGLEITSGSHRSTLEAGEHLVYLEQEVLRLGFSEFLARVRRLDQAKIRLHFAKEAMLEANLRLVVSVAKRYVNRGLDLLDLIQEGNIGLMRAVDRFEYQRGYKFSTYATWWIRQAVTRALADQSRTVRIPVHVCDVLTRVRRTLDRLAVQLGREPKLEELSGAVDIPLDKLSTMLEATKGTLSLETPMGDEDGSPLSDLLQDPTAVSPCYSAERVDLQEKVTSLLRTLTPREAHIIRRRFGIGELEDATLEEIGLEFSVTRERIRQIEERALAKLREPQRNVVLRNFFQPSGPALD</sequence>
<dbReference type="InterPro" id="IPR014284">
    <property type="entry name" value="RNA_pol_sigma-70_dom"/>
</dbReference>
<comment type="function">
    <text evidence="6">Sigma factors are initiation factors that promote the attachment of RNA polymerase to specific initiation sites and are then released.</text>
</comment>
<keyword evidence="3 6" id="KW-0731">Sigma factor</keyword>
<feature type="domain" description="RNA polymerase sigma-70" evidence="8">
    <location>
        <begin position="324"/>
        <end position="337"/>
    </location>
</feature>
<dbReference type="CDD" id="cd06171">
    <property type="entry name" value="Sigma70_r4"/>
    <property type="match status" value="1"/>
</dbReference>
<dbReference type="Gene3D" id="1.10.10.10">
    <property type="entry name" value="Winged helix-like DNA-binding domain superfamily/Winged helix DNA-binding domain"/>
    <property type="match status" value="2"/>
</dbReference>
<dbReference type="Pfam" id="PF04542">
    <property type="entry name" value="Sigma70_r2"/>
    <property type="match status" value="1"/>
</dbReference>
<evidence type="ECO:0000256" key="1">
    <source>
        <dbReference type="ARBA" id="ARBA00007788"/>
    </source>
</evidence>
<evidence type="ECO:0000256" key="3">
    <source>
        <dbReference type="ARBA" id="ARBA00023082"/>
    </source>
</evidence>
<feature type="domain" description="RNA polymerase sigma-70" evidence="9">
    <location>
        <begin position="493"/>
        <end position="519"/>
    </location>
</feature>
<keyword evidence="5 6" id="KW-0804">Transcription</keyword>
<dbReference type="SUPFAM" id="SSF88946">
    <property type="entry name" value="Sigma2 domain of RNA polymerase sigma factors"/>
    <property type="match status" value="1"/>
</dbReference>
<evidence type="ECO:0000259" key="9">
    <source>
        <dbReference type="PROSITE" id="PS00716"/>
    </source>
</evidence>
<dbReference type="KEGG" id="nneo:PQG83_14990"/>
<dbReference type="InterPro" id="IPR013325">
    <property type="entry name" value="RNA_pol_sigma_r2"/>
</dbReference>
<dbReference type="RefSeq" id="WP_312742650.1">
    <property type="nucleotide sequence ID" value="NZ_CP116968.1"/>
</dbReference>
<evidence type="ECO:0000256" key="7">
    <source>
        <dbReference type="SAM" id="MobiDB-lite"/>
    </source>
</evidence>
<gene>
    <name evidence="10" type="ORF">PQG83_14990</name>
</gene>
<dbReference type="GO" id="GO:0016987">
    <property type="term" value="F:sigma factor activity"/>
    <property type="evidence" value="ECO:0007669"/>
    <property type="project" value="UniProtKB-KW"/>
</dbReference>
<dbReference type="PANTHER" id="PTHR30603:SF60">
    <property type="entry name" value="RNA POLYMERASE SIGMA FACTOR RPOD"/>
    <property type="match status" value="1"/>
</dbReference>
<accession>A0AA96GHB6</accession>
<evidence type="ECO:0000259" key="8">
    <source>
        <dbReference type="PROSITE" id="PS00715"/>
    </source>
</evidence>
<keyword evidence="4 6" id="KW-0238">DNA-binding</keyword>